<sequence length="75" mass="8505">MLVQKINPDSDRISIPPPTIRVRVKYDFVYHEIHINSQATFGVLKKMLTGPNSRAAAIDAFGFRRGHGYYKIGDD</sequence>
<comment type="caution">
    <text evidence="1">The sequence shown here is derived from an EMBL/GenBank/DDBJ whole genome shotgun (WGS) entry which is preliminary data.</text>
</comment>
<keyword evidence="2" id="KW-1185">Reference proteome</keyword>
<evidence type="ECO:0000313" key="2">
    <source>
        <dbReference type="Proteomes" id="UP001472677"/>
    </source>
</evidence>
<name>A0ABR2B7L5_9ROSI</name>
<dbReference type="Proteomes" id="UP001472677">
    <property type="component" value="Unassembled WGS sequence"/>
</dbReference>
<dbReference type="InterPro" id="IPR039773">
    <property type="entry name" value="BAG_chaperone_regulator"/>
</dbReference>
<proteinExistence type="predicted"/>
<protein>
    <submittedName>
        <fullName evidence="1">Uncharacterized protein</fullName>
    </submittedName>
</protein>
<evidence type="ECO:0000313" key="1">
    <source>
        <dbReference type="EMBL" id="KAK8502940.1"/>
    </source>
</evidence>
<gene>
    <name evidence="1" type="ORF">V6N12_054165</name>
</gene>
<dbReference type="EMBL" id="JBBPBM010000159">
    <property type="protein sequence ID" value="KAK8502940.1"/>
    <property type="molecule type" value="Genomic_DNA"/>
</dbReference>
<dbReference type="PANTHER" id="PTHR12329:SF11">
    <property type="entry name" value="BAG FAMILY MOLECULAR CHAPERONE REGULATOR 1"/>
    <property type="match status" value="1"/>
</dbReference>
<accession>A0ABR2B7L5</accession>
<reference evidence="1 2" key="1">
    <citation type="journal article" date="2024" name="G3 (Bethesda)">
        <title>Genome assembly of Hibiscus sabdariffa L. provides insights into metabolisms of medicinal natural products.</title>
        <authorList>
            <person name="Kim T."/>
        </authorList>
    </citation>
    <scope>NUCLEOTIDE SEQUENCE [LARGE SCALE GENOMIC DNA]</scope>
    <source>
        <strain evidence="1">TK-2024</strain>
        <tissue evidence="1">Old leaves</tissue>
    </source>
</reference>
<organism evidence="1 2">
    <name type="scientific">Hibiscus sabdariffa</name>
    <name type="common">roselle</name>
    <dbReference type="NCBI Taxonomy" id="183260"/>
    <lineage>
        <taxon>Eukaryota</taxon>
        <taxon>Viridiplantae</taxon>
        <taxon>Streptophyta</taxon>
        <taxon>Embryophyta</taxon>
        <taxon>Tracheophyta</taxon>
        <taxon>Spermatophyta</taxon>
        <taxon>Magnoliopsida</taxon>
        <taxon>eudicotyledons</taxon>
        <taxon>Gunneridae</taxon>
        <taxon>Pentapetalae</taxon>
        <taxon>rosids</taxon>
        <taxon>malvids</taxon>
        <taxon>Malvales</taxon>
        <taxon>Malvaceae</taxon>
        <taxon>Malvoideae</taxon>
        <taxon>Hibiscus</taxon>
    </lineage>
</organism>
<dbReference type="PANTHER" id="PTHR12329">
    <property type="entry name" value="BCL2-ASSOCIATED ATHANOGENE"/>
    <property type="match status" value="1"/>
</dbReference>